<dbReference type="CDD" id="cd00397">
    <property type="entry name" value="DNA_BRE_C"/>
    <property type="match status" value="1"/>
</dbReference>
<evidence type="ECO:0000256" key="1">
    <source>
        <dbReference type="ARBA" id="ARBA00023172"/>
    </source>
</evidence>
<feature type="compositionally biased region" description="Polar residues" evidence="2">
    <location>
        <begin position="99"/>
        <end position="112"/>
    </location>
</feature>
<gene>
    <name evidence="4" type="ORF">EZS28_007341</name>
</gene>
<feature type="region of interest" description="Disordered" evidence="2">
    <location>
        <begin position="99"/>
        <end position="135"/>
    </location>
</feature>
<dbReference type="InterPro" id="IPR013762">
    <property type="entry name" value="Integrase-like_cat_sf"/>
</dbReference>
<evidence type="ECO:0000259" key="3">
    <source>
        <dbReference type="PROSITE" id="PS51898"/>
    </source>
</evidence>
<dbReference type="InterPro" id="IPR002104">
    <property type="entry name" value="Integrase_catalytic"/>
</dbReference>
<dbReference type="OrthoDB" id="7699712at2759"/>
<dbReference type="SUPFAM" id="SSF56349">
    <property type="entry name" value="DNA breaking-rejoining enzymes"/>
    <property type="match status" value="1"/>
</dbReference>
<feature type="compositionally biased region" description="Polar residues" evidence="2">
    <location>
        <begin position="352"/>
        <end position="371"/>
    </location>
</feature>
<dbReference type="EMBL" id="SNRW01001252">
    <property type="protein sequence ID" value="KAA6397131.1"/>
    <property type="molecule type" value="Genomic_DNA"/>
</dbReference>
<reference evidence="4 5" key="1">
    <citation type="submission" date="2019-03" db="EMBL/GenBank/DDBJ databases">
        <title>Single cell metagenomics reveals metabolic interactions within the superorganism composed of flagellate Streblomastix strix and complex community of Bacteroidetes bacteria on its surface.</title>
        <authorList>
            <person name="Treitli S.C."/>
            <person name="Kolisko M."/>
            <person name="Husnik F."/>
            <person name="Keeling P."/>
            <person name="Hampl V."/>
        </authorList>
    </citation>
    <scope>NUCLEOTIDE SEQUENCE [LARGE SCALE GENOMIC DNA]</scope>
    <source>
        <strain evidence="4">ST1C</strain>
    </source>
</reference>
<dbReference type="Pfam" id="PF00589">
    <property type="entry name" value="Phage_integrase"/>
    <property type="match status" value="1"/>
</dbReference>
<evidence type="ECO:0000313" key="4">
    <source>
        <dbReference type="EMBL" id="KAA6397131.1"/>
    </source>
</evidence>
<dbReference type="PROSITE" id="PS51898">
    <property type="entry name" value="TYR_RECOMBINASE"/>
    <property type="match status" value="1"/>
</dbReference>
<dbReference type="Proteomes" id="UP000324800">
    <property type="component" value="Unassembled WGS sequence"/>
</dbReference>
<name>A0A5J4WQ71_9EUKA</name>
<dbReference type="GO" id="GO:0003677">
    <property type="term" value="F:DNA binding"/>
    <property type="evidence" value="ECO:0007669"/>
    <property type="project" value="InterPro"/>
</dbReference>
<feature type="region of interest" description="Disordered" evidence="2">
    <location>
        <begin position="306"/>
        <end position="395"/>
    </location>
</feature>
<dbReference type="AlphaFoldDB" id="A0A5J4WQ71"/>
<evidence type="ECO:0000313" key="5">
    <source>
        <dbReference type="Proteomes" id="UP000324800"/>
    </source>
</evidence>
<evidence type="ECO:0000256" key="2">
    <source>
        <dbReference type="SAM" id="MobiDB-lite"/>
    </source>
</evidence>
<feature type="compositionally biased region" description="Basic and acidic residues" evidence="2">
    <location>
        <begin position="122"/>
        <end position="134"/>
    </location>
</feature>
<dbReference type="InterPro" id="IPR011010">
    <property type="entry name" value="DNA_brk_join_enz"/>
</dbReference>
<keyword evidence="1" id="KW-0233">DNA recombination</keyword>
<dbReference type="GO" id="GO:0015074">
    <property type="term" value="P:DNA integration"/>
    <property type="evidence" value="ECO:0007669"/>
    <property type="project" value="InterPro"/>
</dbReference>
<feature type="compositionally biased region" description="Polar residues" evidence="2">
    <location>
        <begin position="316"/>
        <end position="342"/>
    </location>
</feature>
<dbReference type="GO" id="GO:0006310">
    <property type="term" value="P:DNA recombination"/>
    <property type="evidence" value="ECO:0007669"/>
    <property type="project" value="UniProtKB-KW"/>
</dbReference>
<organism evidence="4 5">
    <name type="scientific">Streblomastix strix</name>
    <dbReference type="NCBI Taxonomy" id="222440"/>
    <lineage>
        <taxon>Eukaryota</taxon>
        <taxon>Metamonada</taxon>
        <taxon>Preaxostyla</taxon>
        <taxon>Oxymonadida</taxon>
        <taxon>Streblomastigidae</taxon>
        <taxon>Streblomastix</taxon>
    </lineage>
</organism>
<proteinExistence type="predicted"/>
<sequence length="743" mass="85152">MQTPTQNSIPIPRLVIQYQRHDSANASLEEKTDEEQIKELDYEMSKEGDSESKRISLNDRRDQLPEILIRNNISLYECPIINEEQSCIERRLVLQSEDQLNNQGQSRSNSPDDQSKPTEMFTRTDSRHSDDNRRFINSLGSHIGDTRMEIDGRGRMEGWLASELEQSTRNCCRTNGPEIFPISATASPNIIPITPNGQHSNRVQSPKMASLNKSNSYCEEDSRTIKLNSNPDHDTPYSWNQQLLGGCIKQNGLEGGLQCQEGDNVISLPTTQLLLEFRRLRDSNFKVMQKVLLSIKGQKRRSQGCIPTAMDRGTDVDTSSNRTDTTCNSEGQERWSNSTIHSTRLGPDQVLSDVSNNNSFTEPWIGNTSSSRRQEDEVTVAKTSSRRPNRSADKHIKGELIYRDLARQSGLNEQSIDDMITKMNQETWRKRRAGLDELSDYILQQKIKIESFIGNKADIELVNALVRVFNKGGDKLKQRIRKLRMHGCATLQQFSEMKDISKSPLIIQFSKNHQLAIEQKAKYNTMWNIQFLFNYIEKRRFKSSQEIQAKAMSLLVAFSAARMVELARMMISDLKINDEDILIQTSTTKGDKLRLFTIKLTRKNNYCCPIKALQTWVNERSKMKDKLQQLWLNFAKQKPATSDDCSHILLDIIRKAGIPDPYTGSSIRHAMMTRLRAAGASQQEVNSFTRHALNSTVVDMYYNRPIARDLSKLLIQIDESAFLISCQTSNMKRFTKHDYIQWK</sequence>
<feature type="domain" description="Tyr recombinase" evidence="3">
    <location>
        <begin position="519"/>
        <end position="715"/>
    </location>
</feature>
<comment type="caution">
    <text evidence="4">The sequence shown here is derived from an EMBL/GenBank/DDBJ whole genome shotgun (WGS) entry which is preliminary data.</text>
</comment>
<accession>A0A5J4WQ71</accession>
<protein>
    <recommendedName>
        <fullName evidence="3">Tyr recombinase domain-containing protein</fullName>
    </recommendedName>
</protein>
<dbReference type="Gene3D" id="1.10.443.10">
    <property type="entry name" value="Intergrase catalytic core"/>
    <property type="match status" value="1"/>
</dbReference>